<gene>
    <name evidence="2" type="ORF">ACFP2T_11965</name>
</gene>
<organism evidence="2 3">
    <name type="scientific">Plantactinospora solaniradicis</name>
    <dbReference type="NCBI Taxonomy" id="1723736"/>
    <lineage>
        <taxon>Bacteria</taxon>
        <taxon>Bacillati</taxon>
        <taxon>Actinomycetota</taxon>
        <taxon>Actinomycetes</taxon>
        <taxon>Micromonosporales</taxon>
        <taxon>Micromonosporaceae</taxon>
        <taxon>Plantactinospora</taxon>
    </lineage>
</organism>
<proteinExistence type="predicted"/>
<reference evidence="3" key="1">
    <citation type="journal article" date="2019" name="Int. J. Syst. Evol. Microbiol.">
        <title>The Global Catalogue of Microorganisms (GCM) 10K type strain sequencing project: providing services to taxonomists for standard genome sequencing and annotation.</title>
        <authorList>
            <consortium name="The Broad Institute Genomics Platform"/>
            <consortium name="The Broad Institute Genome Sequencing Center for Infectious Disease"/>
            <person name="Wu L."/>
            <person name="Ma J."/>
        </authorList>
    </citation>
    <scope>NUCLEOTIDE SEQUENCE [LARGE SCALE GENOMIC DNA]</scope>
    <source>
        <strain evidence="3">ZS-35-S2</strain>
    </source>
</reference>
<feature type="compositionally biased region" description="Basic and acidic residues" evidence="1">
    <location>
        <begin position="44"/>
        <end position="58"/>
    </location>
</feature>
<evidence type="ECO:0000313" key="3">
    <source>
        <dbReference type="Proteomes" id="UP001596203"/>
    </source>
</evidence>
<keyword evidence="3" id="KW-1185">Reference proteome</keyword>
<sequence>MTRHDEPNEYGFAGEGTAPEPEPPHKRDVVAEEAEETAVPGSDLSREFQEALADSDHYEDADDDPAPGDRPRPM</sequence>
<evidence type="ECO:0000313" key="2">
    <source>
        <dbReference type="EMBL" id="MFC6016920.1"/>
    </source>
</evidence>
<name>A0ABW1K615_9ACTN</name>
<dbReference type="Proteomes" id="UP001596203">
    <property type="component" value="Unassembled WGS sequence"/>
</dbReference>
<evidence type="ECO:0008006" key="4">
    <source>
        <dbReference type="Google" id="ProtNLM"/>
    </source>
</evidence>
<protein>
    <recommendedName>
        <fullName evidence="4">DUF5709 domain-containing protein</fullName>
    </recommendedName>
</protein>
<comment type="caution">
    <text evidence="2">The sequence shown here is derived from an EMBL/GenBank/DDBJ whole genome shotgun (WGS) entry which is preliminary data.</text>
</comment>
<feature type="region of interest" description="Disordered" evidence="1">
    <location>
        <begin position="1"/>
        <end position="74"/>
    </location>
</feature>
<dbReference type="RefSeq" id="WP_377420738.1">
    <property type="nucleotide sequence ID" value="NZ_JBHSPR010000008.1"/>
</dbReference>
<dbReference type="EMBL" id="JBHSPR010000008">
    <property type="protein sequence ID" value="MFC6016920.1"/>
    <property type="molecule type" value="Genomic_DNA"/>
</dbReference>
<accession>A0ABW1K615</accession>
<evidence type="ECO:0000256" key="1">
    <source>
        <dbReference type="SAM" id="MobiDB-lite"/>
    </source>
</evidence>